<dbReference type="RefSeq" id="XP_064720980.1">
    <property type="nucleotide sequence ID" value="XM_064864908.1"/>
</dbReference>
<protein>
    <submittedName>
        <fullName evidence="1">Uncharacterized protein</fullName>
    </submittedName>
</protein>
<dbReference type="GeneID" id="89989826"/>
<dbReference type="PANTHER" id="PTHR34305">
    <property type="entry name" value="EXPRESSED PROTEIN"/>
    <property type="match status" value="1"/>
</dbReference>
<sequence>MSVFLHCLVGALPETIRQKAPEIVVYDFACAPAHYCILREPKFFRDTRFLLDEFHAYGHTACSASGFDTAAMKEQPEFQEIFTSAAECGHAMLRRIRKSFSYMSEGNANLFLWVAIQALNRRKLESLGSKTVQGEKCVDVKAAIDHRADIRSGGRHKCLLSGCNLPQLSKADFKGAYDY</sequence>
<dbReference type="Proteomes" id="UP001432216">
    <property type="component" value="Chromosome 5"/>
</dbReference>
<name>A0ABZ2AWK7_9TREE</name>
<reference evidence="1 2" key="1">
    <citation type="submission" date="2024-01" db="EMBL/GenBank/DDBJ databases">
        <title>Comparative genomics of Cryptococcus and Kwoniella reveals pathogenesis evolution and contrasting modes of karyotype evolution via chromosome fusion or intercentromeric recombination.</title>
        <authorList>
            <person name="Coelho M.A."/>
            <person name="David-Palma M."/>
            <person name="Shea T."/>
            <person name="Bowers K."/>
            <person name="McGinley-Smith S."/>
            <person name="Mohammad A.W."/>
            <person name="Gnirke A."/>
            <person name="Yurkov A.M."/>
            <person name="Nowrousian M."/>
            <person name="Sun S."/>
            <person name="Cuomo C.A."/>
            <person name="Heitman J."/>
        </authorList>
    </citation>
    <scope>NUCLEOTIDE SEQUENCE [LARGE SCALE GENOMIC DNA]</scope>
    <source>
        <strain evidence="1 2">7685027</strain>
    </source>
</reference>
<organism evidence="1 2">
    <name type="scientific">Cryptococcus decagattii</name>
    <dbReference type="NCBI Taxonomy" id="1859122"/>
    <lineage>
        <taxon>Eukaryota</taxon>
        <taxon>Fungi</taxon>
        <taxon>Dikarya</taxon>
        <taxon>Basidiomycota</taxon>
        <taxon>Agaricomycotina</taxon>
        <taxon>Tremellomycetes</taxon>
        <taxon>Tremellales</taxon>
        <taxon>Cryptococcaceae</taxon>
        <taxon>Cryptococcus</taxon>
        <taxon>Cryptococcus gattii species complex</taxon>
    </lineage>
</organism>
<evidence type="ECO:0000313" key="1">
    <source>
        <dbReference type="EMBL" id="WVO21741.1"/>
    </source>
</evidence>
<dbReference type="PANTHER" id="PTHR34305:SF1">
    <property type="entry name" value="SWIM-TYPE DOMAIN-CONTAINING PROTEIN"/>
    <property type="match status" value="1"/>
</dbReference>
<dbReference type="EMBL" id="CP143810">
    <property type="protein sequence ID" value="WVO21741.1"/>
    <property type="molecule type" value="Genomic_DNA"/>
</dbReference>
<keyword evidence="2" id="KW-1185">Reference proteome</keyword>
<gene>
    <name evidence="1" type="ORF">IAS62_003053</name>
</gene>
<evidence type="ECO:0000313" key="2">
    <source>
        <dbReference type="Proteomes" id="UP001432216"/>
    </source>
</evidence>
<proteinExistence type="predicted"/>
<accession>A0ABZ2AWK7</accession>